<dbReference type="FunFam" id="3.40.50.980:FF:000001">
    <property type="entry name" value="Non-ribosomal peptide synthetase"/>
    <property type="match status" value="1"/>
</dbReference>
<dbReference type="Gene3D" id="3.40.50.980">
    <property type="match status" value="2"/>
</dbReference>
<dbReference type="Gene3D" id="1.10.1200.10">
    <property type="entry name" value="ACP-like"/>
    <property type="match status" value="1"/>
</dbReference>
<feature type="domain" description="Carrier" evidence="3">
    <location>
        <begin position="982"/>
        <end position="1057"/>
    </location>
</feature>
<sequence length="1333" mass="149927">MQLNSAAHNPFEGPAIEKVGGLVDAQKEVWLSCILGGKEANLSYNQSISLDLQGRLDLDCLEKACYGLVERHEALRMAFAPNGKQFILYEEMPIPFQKEDYSSLDADSQRNALSTFLEGEVLRVFDLQQGPLIHFSLLKFSESHYHFTITAHHLIADGWSLGLLMEEISQQYNAFVAGQEPTLPQPMPFSQYAAEMETYSQSEAYQETERYWVEKFTPVPSQLELPTDRPRPKERTYNAQRDDFHLPQDLVDGLKTLSKKSNTSLVNTIMAAFEIFLHKITGQEDIVYGLPAAGQAATGNLTLVGHCVNLLPLRTKIQAELNFQQYLAKRKSELLDDYDHQQFTFGNLIKILGIPRDPSRIPLVPIMFNVDLGMDDPIRFEGLQHKLISNPRKFETFEIFLNLSSAAGTLVLEWSYNTDLFSPATVSYWMEGFTDIIRQAVDSPEIPISIWTFNADRMAEKLREWNNTEIELPVRHSFLEIFWENAKANPHAAALIADGKSMDYATLRRFSHGLAEHLAKQGIRSGDVVAVMLDRNEKLLPALLGVLELGAAYVPLDPGFPAERLGYMMQDSGAKLLLTEPQYSQNFSDVLPVLALEDVYPFAKNNKTNFEVPPHDSLAYILYTSGSTGKPKGVRISHGNLLNFLVSMQQEPGLSAGEKLLAITTVSFDIAGLELFLPLIAGATVLLASSEQAKDGRALLQLMEQHQIGMMQATPATWRMLILAGWSKSPAFKLLCGGEALSEDLAEKLIERVGPFWNVYGPTETTIWSSIKRITKSTDISIGRPIANTQIYILDAQGQHCPIGRVGEICIGGLGVAEGYHNRPELTAEKFIPDPGPDSRDTKCYRTGDLGKFLANGEIVCLGRIDFQVKIRGYRIELGEIESKLNQIPGVNQAAVNAVPDKYGNNYLVGYLVLENGETKSQESRFYTEIKAHLKESLPDYMVPTEWVLMDALPLTQNNKVDRKNLPLPQPAKYDQAGPLEEPADQFEELVAKIWKQVLRREKIHRKSDFFELGGHSLMAVELMVLLERETGLKLPVNSIFRFPILQDFARLFHPQNEVEISWKSVVPIKPKGSKIPLFLIHGAGANITPFYGLAEHLDAEQPVYGIQSKGLDGVEAPLETIEEMATYYLEEIRKVYPKGPFHVGGQSFGAYVAFEMAKQMKSKGDPIGRVFLFDVSAYQSDTKMDAWDKFKLKVSQQLEKRVVDVKLAILHPDSFKRMKMNSFARKKGFAQRWFGKEKDMESSNHFHTIEKIRKINHQAMDNYVLSPYAGEIVLFKARIKTFLVGDRKFYGWDNYAKAVLPVDVEGDHNSMVDDPVLSKDFAGKLQDLMVNF</sequence>
<protein>
    <submittedName>
        <fullName evidence="4">Long-chain-fatty-acid--CoA ligase</fullName>
    </submittedName>
</protein>
<accession>M7XBU3</accession>
<dbReference type="NCBIfam" id="TIGR01733">
    <property type="entry name" value="AA-adenyl-dom"/>
    <property type="match status" value="1"/>
</dbReference>
<dbReference type="GO" id="GO:0016874">
    <property type="term" value="F:ligase activity"/>
    <property type="evidence" value="ECO:0007669"/>
    <property type="project" value="UniProtKB-KW"/>
</dbReference>
<dbReference type="PROSITE" id="PS50075">
    <property type="entry name" value="CARRIER"/>
    <property type="match status" value="1"/>
</dbReference>
<dbReference type="InterPro" id="IPR023213">
    <property type="entry name" value="CAT-like_dom_sf"/>
</dbReference>
<dbReference type="Proteomes" id="UP000010953">
    <property type="component" value="Unassembled WGS sequence"/>
</dbReference>
<dbReference type="InterPro" id="IPR020845">
    <property type="entry name" value="AMP-binding_CS"/>
</dbReference>
<keyword evidence="2" id="KW-0597">Phosphoprotein</keyword>
<dbReference type="PROSITE" id="PS00455">
    <property type="entry name" value="AMP_BINDING"/>
    <property type="match status" value="1"/>
</dbReference>
<dbReference type="InterPro" id="IPR010071">
    <property type="entry name" value="AA_adenyl_dom"/>
</dbReference>
<dbReference type="Gene3D" id="3.30.559.30">
    <property type="entry name" value="Nonribosomal peptide synthetase, condensation domain"/>
    <property type="match status" value="1"/>
</dbReference>
<dbReference type="Gene3D" id="3.30.300.30">
    <property type="match status" value="1"/>
</dbReference>
<keyword evidence="1" id="KW-0596">Phosphopantetheine</keyword>
<evidence type="ECO:0000256" key="2">
    <source>
        <dbReference type="ARBA" id="ARBA00022553"/>
    </source>
</evidence>
<dbReference type="Gene3D" id="3.40.50.1820">
    <property type="entry name" value="alpha/beta hydrolase"/>
    <property type="match status" value="1"/>
</dbReference>
<dbReference type="SUPFAM" id="SSF56801">
    <property type="entry name" value="Acetyl-CoA synthetase-like"/>
    <property type="match status" value="1"/>
</dbReference>
<dbReference type="InterPro" id="IPR001031">
    <property type="entry name" value="Thioesterase"/>
</dbReference>
<evidence type="ECO:0000313" key="5">
    <source>
        <dbReference type="Proteomes" id="UP000010953"/>
    </source>
</evidence>
<dbReference type="Pfam" id="PF00550">
    <property type="entry name" value="PP-binding"/>
    <property type="match status" value="1"/>
</dbReference>
<proteinExistence type="predicted"/>
<keyword evidence="4" id="KW-0436">Ligase</keyword>
<dbReference type="GO" id="GO:0005737">
    <property type="term" value="C:cytoplasm"/>
    <property type="evidence" value="ECO:0007669"/>
    <property type="project" value="TreeGrafter"/>
</dbReference>
<dbReference type="CDD" id="cd19531">
    <property type="entry name" value="LCL_NRPS-like"/>
    <property type="match status" value="1"/>
</dbReference>
<dbReference type="STRING" id="1239962.C943_01355"/>
<dbReference type="InterPro" id="IPR025110">
    <property type="entry name" value="AMP-bd_C"/>
</dbReference>
<comment type="caution">
    <text evidence="4">The sequence shown here is derived from an EMBL/GenBank/DDBJ whole genome shotgun (WGS) entry which is preliminary data.</text>
</comment>
<dbReference type="Pfam" id="PF00668">
    <property type="entry name" value="Condensation"/>
    <property type="match status" value="1"/>
</dbReference>
<gene>
    <name evidence="4" type="ORF">C943_01355</name>
</gene>
<dbReference type="InterPro" id="IPR036736">
    <property type="entry name" value="ACP-like_sf"/>
</dbReference>
<dbReference type="InterPro" id="IPR001242">
    <property type="entry name" value="Condensation_dom"/>
</dbReference>
<dbReference type="FunFam" id="3.40.50.12780:FF:000012">
    <property type="entry name" value="Non-ribosomal peptide synthetase"/>
    <property type="match status" value="1"/>
</dbReference>
<dbReference type="SUPFAM" id="SSF53474">
    <property type="entry name" value="alpha/beta-Hydrolases"/>
    <property type="match status" value="1"/>
</dbReference>
<dbReference type="Gene3D" id="2.30.38.10">
    <property type="entry name" value="Luciferase, Domain 3"/>
    <property type="match status" value="1"/>
</dbReference>
<dbReference type="InterPro" id="IPR029058">
    <property type="entry name" value="AB_hydrolase_fold"/>
</dbReference>
<dbReference type="eggNOG" id="COG1020">
    <property type="taxonomic scope" value="Bacteria"/>
</dbReference>
<name>M7XBU3_9BACT</name>
<dbReference type="InParanoid" id="M7XBU3"/>
<dbReference type="Gene3D" id="3.30.559.10">
    <property type="entry name" value="Chloramphenicol acetyltransferase-like domain"/>
    <property type="match status" value="1"/>
</dbReference>
<dbReference type="EMBL" id="AMZY02000014">
    <property type="protein sequence ID" value="EMS32093.1"/>
    <property type="molecule type" value="Genomic_DNA"/>
</dbReference>
<dbReference type="SUPFAM" id="SSF52777">
    <property type="entry name" value="CoA-dependent acyltransferases"/>
    <property type="match status" value="2"/>
</dbReference>
<dbReference type="OrthoDB" id="4317020at2"/>
<reference evidence="4" key="1">
    <citation type="submission" date="2013-01" db="EMBL/GenBank/DDBJ databases">
        <title>Genome assembly of Mariniradius saccharolyticus AK6.</title>
        <authorList>
            <person name="Vaidya B."/>
            <person name="Khatri I."/>
            <person name="Tanuku N.R.S."/>
            <person name="Subramanian S."/>
            <person name="Pinnaka A."/>
        </authorList>
    </citation>
    <scope>NUCLEOTIDE SEQUENCE [LARGE SCALE GENOMIC DNA]</scope>
    <source>
        <strain evidence="4">AK6</strain>
    </source>
</reference>
<dbReference type="RefSeq" id="WP_008629186.1">
    <property type="nucleotide sequence ID" value="NZ_AMZY02000014.1"/>
</dbReference>
<dbReference type="PANTHER" id="PTHR45527:SF1">
    <property type="entry name" value="FATTY ACID SYNTHASE"/>
    <property type="match status" value="1"/>
</dbReference>
<dbReference type="SMART" id="SM00823">
    <property type="entry name" value="PKS_PP"/>
    <property type="match status" value="1"/>
</dbReference>
<dbReference type="Pfam" id="PF00975">
    <property type="entry name" value="Thioesterase"/>
    <property type="match status" value="1"/>
</dbReference>
<organism evidence="4 5">
    <name type="scientific">Mariniradius saccharolyticus AK6</name>
    <dbReference type="NCBI Taxonomy" id="1239962"/>
    <lineage>
        <taxon>Bacteria</taxon>
        <taxon>Pseudomonadati</taxon>
        <taxon>Bacteroidota</taxon>
        <taxon>Cytophagia</taxon>
        <taxon>Cytophagales</taxon>
        <taxon>Cyclobacteriaceae</taxon>
        <taxon>Mariniradius</taxon>
    </lineage>
</organism>
<dbReference type="GO" id="GO:0043041">
    <property type="term" value="P:amino acid activation for nonribosomal peptide biosynthetic process"/>
    <property type="evidence" value="ECO:0007669"/>
    <property type="project" value="TreeGrafter"/>
</dbReference>
<dbReference type="GO" id="GO:0031177">
    <property type="term" value="F:phosphopantetheine binding"/>
    <property type="evidence" value="ECO:0007669"/>
    <property type="project" value="InterPro"/>
</dbReference>
<dbReference type="Pfam" id="PF13193">
    <property type="entry name" value="AMP-binding_C"/>
    <property type="match status" value="1"/>
</dbReference>
<dbReference type="FunCoup" id="M7XBU3">
    <property type="interactions" value="18"/>
</dbReference>
<dbReference type="FunFam" id="3.30.300.30:FF:000010">
    <property type="entry name" value="Enterobactin synthetase component F"/>
    <property type="match status" value="1"/>
</dbReference>
<dbReference type="InterPro" id="IPR009081">
    <property type="entry name" value="PP-bd_ACP"/>
</dbReference>
<dbReference type="Pfam" id="PF00501">
    <property type="entry name" value="AMP-binding"/>
    <property type="match status" value="1"/>
</dbReference>
<dbReference type="InterPro" id="IPR000873">
    <property type="entry name" value="AMP-dep_synth/lig_dom"/>
</dbReference>
<evidence type="ECO:0000313" key="4">
    <source>
        <dbReference type="EMBL" id="EMS32093.1"/>
    </source>
</evidence>
<keyword evidence="5" id="KW-1185">Reference proteome</keyword>
<dbReference type="SUPFAM" id="SSF47336">
    <property type="entry name" value="ACP-like"/>
    <property type="match status" value="1"/>
</dbReference>
<dbReference type="GO" id="GO:0044550">
    <property type="term" value="P:secondary metabolite biosynthetic process"/>
    <property type="evidence" value="ECO:0007669"/>
    <property type="project" value="UniProtKB-ARBA"/>
</dbReference>
<dbReference type="PANTHER" id="PTHR45527">
    <property type="entry name" value="NONRIBOSOMAL PEPTIDE SYNTHETASE"/>
    <property type="match status" value="1"/>
</dbReference>
<dbReference type="InterPro" id="IPR045851">
    <property type="entry name" value="AMP-bd_C_sf"/>
</dbReference>
<evidence type="ECO:0000259" key="3">
    <source>
        <dbReference type="PROSITE" id="PS50075"/>
    </source>
</evidence>
<dbReference type="CDD" id="cd12116">
    <property type="entry name" value="A_NRPS_Ta1_like"/>
    <property type="match status" value="1"/>
</dbReference>
<evidence type="ECO:0000256" key="1">
    <source>
        <dbReference type="ARBA" id="ARBA00022450"/>
    </source>
</evidence>
<dbReference type="InterPro" id="IPR020806">
    <property type="entry name" value="PKS_PP-bd"/>
</dbReference>